<keyword evidence="5" id="KW-0378">Hydrolase</keyword>
<evidence type="ECO:0000256" key="9">
    <source>
        <dbReference type="ARBA" id="ARBA00047280"/>
    </source>
</evidence>
<dbReference type="OrthoDB" id="271604at2759"/>
<evidence type="ECO:0000313" key="13">
    <source>
        <dbReference type="EMBL" id="PWN22841.1"/>
    </source>
</evidence>
<dbReference type="InterPro" id="IPR003675">
    <property type="entry name" value="Rce1/LyrA-like_dom"/>
</dbReference>
<dbReference type="EC" id="3.4.26.1" evidence="10"/>
<feature type="transmembrane region" description="Helical" evidence="11">
    <location>
        <begin position="127"/>
        <end position="148"/>
    </location>
</feature>
<comment type="subcellular location">
    <subcellularLocation>
        <location evidence="1">Endoplasmic reticulum membrane</location>
        <topology evidence="1">Multi-pass membrane protein</topology>
    </subcellularLocation>
</comment>
<evidence type="ECO:0000256" key="3">
    <source>
        <dbReference type="ARBA" id="ARBA00022670"/>
    </source>
</evidence>
<dbReference type="GO" id="GO:0071586">
    <property type="term" value="P:CAAX-box protein processing"/>
    <property type="evidence" value="ECO:0007669"/>
    <property type="project" value="InterPro"/>
</dbReference>
<evidence type="ECO:0000256" key="8">
    <source>
        <dbReference type="ARBA" id="ARBA00023136"/>
    </source>
</evidence>
<evidence type="ECO:0000259" key="12">
    <source>
        <dbReference type="Pfam" id="PF02517"/>
    </source>
</evidence>
<keyword evidence="8 11" id="KW-0472">Membrane</keyword>
<evidence type="ECO:0000256" key="4">
    <source>
        <dbReference type="ARBA" id="ARBA00022692"/>
    </source>
</evidence>
<dbReference type="STRING" id="1684307.A0A316UEM2"/>
<feature type="transmembrane region" description="Helical" evidence="11">
    <location>
        <begin position="250"/>
        <end position="271"/>
    </location>
</feature>
<dbReference type="Pfam" id="PF02517">
    <property type="entry name" value="Rce1-like"/>
    <property type="match status" value="1"/>
</dbReference>
<dbReference type="GeneID" id="37017416"/>
<accession>A0A316UEM2</accession>
<dbReference type="AlphaFoldDB" id="A0A316UEM2"/>
<organism evidence="13 14">
    <name type="scientific">Pseudomicrostroma glucosiphilum</name>
    <dbReference type="NCBI Taxonomy" id="1684307"/>
    <lineage>
        <taxon>Eukaryota</taxon>
        <taxon>Fungi</taxon>
        <taxon>Dikarya</taxon>
        <taxon>Basidiomycota</taxon>
        <taxon>Ustilaginomycotina</taxon>
        <taxon>Exobasidiomycetes</taxon>
        <taxon>Microstromatales</taxon>
        <taxon>Microstromatales incertae sedis</taxon>
        <taxon>Pseudomicrostroma</taxon>
    </lineage>
</organism>
<comment type="similarity">
    <text evidence="2">Belongs to the peptidase U48 family.</text>
</comment>
<feature type="transmembrane region" description="Helical" evidence="11">
    <location>
        <begin position="314"/>
        <end position="332"/>
    </location>
</feature>
<name>A0A316UEM2_9BASI</name>
<evidence type="ECO:0000256" key="7">
    <source>
        <dbReference type="ARBA" id="ARBA00022989"/>
    </source>
</evidence>
<dbReference type="EMBL" id="KZ819322">
    <property type="protein sequence ID" value="PWN22841.1"/>
    <property type="molecule type" value="Genomic_DNA"/>
</dbReference>
<dbReference type="Proteomes" id="UP000245942">
    <property type="component" value="Unassembled WGS sequence"/>
</dbReference>
<evidence type="ECO:0000256" key="11">
    <source>
        <dbReference type="SAM" id="Phobius"/>
    </source>
</evidence>
<protein>
    <recommendedName>
        <fullName evidence="10">intramembrane prenyl-peptidase Rce1</fullName>
        <ecNumber evidence="10">3.4.26.1</ecNumber>
    </recommendedName>
</protein>
<feature type="domain" description="CAAX prenyl protease 2/Lysostaphin resistance protein A-like" evidence="12">
    <location>
        <begin position="183"/>
        <end position="295"/>
    </location>
</feature>
<reference evidence="13 14" key="1">
    <citation type="journal article" date="2018" name="Mol. Biol. Evol.">
        <title>Broad Genomic Sampling Reveals a Smut Pathogenic Ancestry of the Fungal Clade Ustilaginomycotina.</title>
        <authorList>
            <person name="Kijpornyongpan T."/>
            <person name="Mondo S.J."/>
            <person name="Barry K."/>
            <person name="Sandor L."/>
            <person name="Lee J."/>
            <person name="Lipzen A."/>
            <person name="Pangilinan J."/>
            <person name="LaButti K."/>
            <person name="Hainaut M."/>
            <person name="Henrissat B."/>
            <person name="Grigoriev I.V."/>
            <person name="Spatafora J.W."/>
            <person name="Aime M.C."/>
        </authorList>
    </citation>
    <scope>NUCLEOTIDE SEQUENCE [LARGE SCALE GENOMIC DNA]</scope>
    <source>
        <strain evidence="13 14">MCA 4718</strain>
    </source>
</reference>
<keyword evidence="4 11" id="KW-0812">Transmembrane</keyword>
<proteinExistence type="inferred from homology"/>
<keyword evidence="7 11" id="KW-1133">Transmembrane helix</keyword>
<dbReference type="PANTHER" id="PTHR13046:SF0">
    <property type="entry name" value="CAAX PRENYL PROTEASE 2"/>
    <property type="match status" value="1"/>
</dbReference>
<evidence type="ECO:0000256" key="1">
    <source>
        <dbReference type="ARBA" id="ARBA00004477"/>
    </source>
</evidence>
<keyword evidence="6" id="KW-0256">Endoplasmic reticulum</keyword>
<evidence type="ECO:0000256" key="5">
    <source>
        <dbReference type="ARBA" id="ARBA00022801"/>
    </source>
</evidence>
<feature type="transmembrane region" description="Helical" evidence="11">
    <location>
        <begin position="59"/>
        <end position="76"/>
    </location>
</feature>
<feature type="transmembrane region" description="Helical" evidence="11">
    <location>
        <begin position="20"/>
        <end position="38"/>
    </location>
</feature>
<evidence type="ECO:0000256" key="2">
    <source>
        <dbReference type="ARBA" id="ARBA00006897"/>
    </source>
</evidence>
<dbReference type="GO" id="GO:0005789">
    <property type="term" value="C:endoplasmic reticulum membrane"/>
    <property type="evidence" value="ECO:0007669"/>
    <property type="project" value="UniProtKB-SubCell"/>
</dbReference>
<evidence type="ECO:0000256" key="10">
    <source>
        <dbReference type="ARBA" id="ARBA00049729"/>
    </source>
</evidence>
<evidence type="ECO:0000256" key="6">
    <source>
        <dbReference type="ARBA" id="ARBA00022824"/>
    </source>
</evidence>
<sequence>MSSSSPLSVPVPLPFISAGWAPLHASILTLSYVGGFYLSPAVRRLPKDDPRVMRSRIKVAGIVTALGWAGTGLALWKAEPNPPHWCLHLPRLLLMLGIPLPLTVPSFLQSSILPLKPGLWEYLTSHLLPALFLPLGLTMTLFAGPIYVEYLWDNLPLPTLLRPSRTSGSKGALAKAREWLSGWWNLYGLRNFVVGPLTEEIIWRSCILSVHHFSGASKKWLIFETPLYFGIAHLHHAWETYKSKGSNKNALVFAALQSTLQFSYTTLFGWYANFLFLRTGSIIPPLLSHTFCNIMGLPNPASAFEDFPEHKLKISLAYLLGIAGFCYGLMPLTSPDLYGGSIFWSSRPTA</sequence>
<comment type="catalytic activity">
    <reaction evidence="9">
        <text>Hydrolyzes the peptide bond -P2-(S-farnesyl or geranylgeranyl)C-P1'-P2'-P3'-COOH where P1' and P2' are amino acids with aliphatic sidechains and P3' is any C-terminal residue.</text>
        <dbReference type="EC" id="3.4.26.1"/>
    </reaction>
</comment>
<keyword evidence="14" id="KW-1185">Reference proteome</keyword>
<dbReference type="GO" id="GO:0004222">
    <property type="term" value="F:metalloendopeptidase activity"/>
    <property type="evidence" value="ECO:0007669"/>
    <property type="project" value="InterPro"/>
</dbReference>
<dbReference type="PANTHER" id="PTHR13046">
    <property type="entry name" value="PROTEASE U48 CAAX PRENYL PROTEASE RCE1"/>
    <property type="match status" value="1"/>
</dbReference>
<dbReference type="RefSeq" id="XP_025350001.1">
    <property type="nucleotide sequence ID" value="XM_025495682.1"/>
</dbReference>
<feature type="transmembrane region" description="Helical" evidence="11">
    <location>
        <begin position="96"/>
        <end position="115"/>
    </location>
</feature>
<keyword evidence="3" id="KW-0645">Protease</keyword>
<evidence type="ECO:0000313" key="14">
    <source>
        <dbReference type="Proteomes" id="UP000245942"/>
    </source>
</evidence>
<gene>
    <name evidence="13" type="ORF">BCV69DRAFT_99197</name>
</gene>
<dbReference type="InterPro" id="IPR039731">
    <property type="entry name" value="Rce1"/>
</dbReference>